<dbReference type="Proteomes" id="UP001634394">
    <property type="component" value="Unassembled WGS sequence"/>
</dbReference>
<proteinExistence type="predicted"/>
<feature type="compositionally biased region" description="Low complexity" evidence="1">
    <location>
        <begin position="261"/>
        <end position="277"/>
    </location>
</feature>
<accession>A0ABD3VKZ8</accession>
<feature type="compositionally biased region" description="Basic and acidic residues" evidence="1">
    <location>
        <begin position="105"/>
        <end position="137"/>
    </location>
</feature>
<organism evidence="2 3">
    <name type="scientific">Sinanodonta woodiana</name>
    <name type="common">Chinese pond mussel</name>
    <name type="synonym">Anodonta woodiana</name>
    <dbReference type="NCBI Taxonomy" id="1069815"/>
    <lineage>
        <taxon>Eukaryota</taxon>
        <taxon>Metazoa</taxon>
        <taxon>Spiralia</taxon>
        <taxon>Lophotrochozoa</taxon>
        <taxon>Mollusca</taxon>
        <taxon>Bivalvia</taxon>
        <taxon>Autobranchia</taxon>
        <taxon>Heteroconchia</taxon>
        <taxon>Palaeoheterodonta</taxon>
        <taxon>Unionida</taxon>
        <taxon>Unionoidea</taxon>
        <taxon>Unionidae</taxon>
        <taxon>Unioninae</taxon>
        <taxon>Sinanodonta</taxon>
    </lineage>
</organism>
<reference evidence="2 3" key="1">
    <citation type="submission" date="2024-11" db="EMBL/GenBank/DDBJ databases">
        <title>Chromosome-level genome assembly of the freshwater bivalve Anodonta woodiana.</title>
        <authorList>
            <person name="Chen X."/>
        </authorList>
    </citation>
    <scope>NUCLEOTIDE SEQUENCE [LARGE SCALE GENOMIC DNA]</scope>
    <source>
        <strain evidence="2">MN2024</strain>
        <tissue evidence="2">Gills</tissue>
    </source>
</reference>
<sequence>MNYFDVGLSHTECFPKKRHFSPPRFIPLSGLSRRYMGLDPIPKGELEEMIRRLSRPKTLPEMRSIVKECLEVRYTEGTGRFTGRKRMNERQYKQMVDRLYSGRSMHGEQRQISSEKVETQDDVASEEKPDGADSQDEKLVVSFETTIVEQTSKERQSRRDSSVHLKNRLIGASQTFNVASSDSQISSGDTSKIVILKGSLPISANGTGSVQSTKNNVTIQKGSETEKTVEARLRFNTKGVVVKKEHVRQFSEASVIDNAASNNRSPGVRSSRPGSMI</sequence>
<dbReference type="AlphaFoldDB" id="A0ABD3VKZ8"/>
<feature type="region of interest" description="Disordered" evidence="1">
    <location>
        <begin position="257"/>
        <end position="277"/>
    </location>
</feature>
<feature type="region of interest" description="Disordered" evidence="1">
    <location>
        <begin position="99"/>
        <end position="137"/>
    </location>
</feature>
<dbReference type="EMBL" id="JBJQND010000011">
    <property type="protein sequence ID" value="KAL3862265.1"/>
    <property type="molecule type" value="Genomic_DNA"/>
</dbReference>
<comment type="caution">
    <text evidence="2">The sequence shown here is derived from an EMBL/GenBank/DDBJ whole genome shotgun (WGS) entry which is preliminary data.</text>
</comment>
<evidence type="ECO:0000313" key="3">
    <source>
        <dbReference type="Proteomes" id="UP001634394"/>
    </source>
</evidence>
<evidence type="ECO:0000313" key="2">
    <source>
        <dbReference type="EMBL" id="KAL3862265.1"/>
    </source>
</evidence>
<gene>
    <name evidence="2" type="ORF">ACJMK2_008247</name>
</gene>
<protein>
    <submittedName>
        <fullName evidence="2">Uncharacterized protein</fullName>
    </submittedName>
</protein>
<name>A0ABD3VKZ8_SINWO</name>
<evidence type="ECO:0000256" key="1">
    <source>
        <dbReference type="SAM" id="MobiDB-lite"/>
    </source>
</evidence>
<keyword evidence="3" id="KW-1185">Reference proteome</keyword>